<reference evidence="2" key="1">
    <citation type="journal article" date="2019" name="Int. J. Syst. Evol. Microbiol.">
        <title>The Global Catalogue of Microorganisms (GCM) 10K type strain sequencing project: providing services to taxonomists for standard genome sequencing and annotation.</title>
        <authorList>
            <consortium name="The Broad Institute Genomics Platform"/>
            <consortium name="The Broad Institute Genome Sequencing Center for Infectious Disease"/>
            <person name="Wu L."/>
            <person name="Ma J."/>
        </authorList>
    </citation>
    <scope>NUCLEOTIDE SEQUENCE [LARGE SCALE GENOMIC DNA]</scope>
    <source>
        <strain evidence="2">JCM 18204</strain>
    </source>
</reference>
<protein>
    <recommendedName>
        <fullName evidence="3">DUF3304 domain-containing protein</fullName>
    </recommendedName>
</protein>
<keyword evidence="2" id="KW-1185">Reference proteome</keyword>
<comment type="caution">
    <text evidence="1">The sequence shown here is derived from an EMBL/GenBank/DDBJ whole genome shotgun (WGS) entry which is preliminary data.</text>
</comment>
<evidence type="ECO:0008006" key="3">
    <source>
        <dbReference type="Google" id="ProtNLM"/>
    </source>
</evidence>
<evidence type="ECO:0000313" key="2">
    <source>
        <dbReference type="Proteomes" id="UP001499959"/>
    </source>
</evidence>
<proteinExistence type="predicted"/>
<sequence length="217" mass="23773">MRSLSSHVFSSILPRGRRNAMAMAVVAFVQMISGCHPAMTSPVSQNAVASAVDGPASGTVADWPLTFERHLFGAVCFDTHGCSVRYDGREHGTTADTPPVSSLPPGRFDALMIARYGDLPNFPGPAQLRWRAKDGAELTAEVDLGEIFGDSLIRHEVPREDIAEGVSMGFTHVLIEVNDRTVNVYTRTLIPTKREQVPGNKHSQFRDDLIKVHSRSY</sequence>
<evidence type="ECO:0000313" key="1">
    <source>
        <dbReference type="EMBL" id="GAA4789253.1"/>
    </source>
</evidence>
<organism evidence="1 2">
    <name type="scientific">Lysobacter hankyongensis</name>
    <dbReference type="NCBI Taxonomy" id="1176535"/>
    <lineage>
        <taxon>Bacteria</taxon>
        <taxon>Pseudomonadati</taxon>
        <taxon>Pseudomonadota</taxon>
        <taxon>Gammaproteobacteria</taxon>
        <taxon>Lysobacterales</taxon>
        <taxon>Lysobacteraceae</taxon>
        <taxon>Lysobacter</taxon>
    </lineage>
</organism>
<gene>
    <name evidence="1" type="ORF">GCM10023307_13000</name>
</gene>
<name>A0ABP9B5I0_9GAMM</name>
<dbReference type="Proteomes" id="UP001499959">
    <property type="component" value="Unassembled WGS sequence"/>
</dbReference>
<dbReference type="PROSITE" id="PS51257">
    <property type="entry name" value="PROKAR_LIPOPROTEIN"/>
    <property type="match status" value="1"/>
</dbReference>
<dbReference type="EMBL" id="BAABJE010000005">
    <property type="protein sequence ID" value="GAA4789253.1"/>
    <property type="molecule type" value="Genomic_DNA"/>
</dbReference>
<accession>A0ABP9B5I0</accession>